<sequence>MLCWFAEQKGNKFGYLKHILLFCISSPYYIACEFTSFVIFHCLLFILVPGLVFFFGFFRIFLFSVVTSWVEVLFWMPACQIC</sequence>
<reference evidence="2" key="2">
    <citation type="journal article" date="2015" name="Data Brief">
        <title>Shoot transcriptome of the giant reed, Arundo donax.</title>
        <authorList>
            <person name="Barrero R.A."/>
            <person name="Guerrero F.D."/>
            <person name="Moolhuijzen P."/>
            <person name="Goolsby J.A."/>
            <person name="Tidwell J."/>
            <person name="Bellgard S.E."/>
            <person name="Bellgard M.I."/>
        </authorList>
    </citation>
    <scope>NUCLEOTIDE SEQUENCE</scope>
    <source>
        <tissue evidence="2">Shoot tissue taken approximately 20 cm above the soil surface</tissue>
    </source>
</reference>
<organism evidence="2">
    <name type="scientific">Arundo donax</name>
    <name type="common">Giant reed</name>
    <name type="synonym">Donax arundinaceus</name>
    <dbReference type="NCBI Taxonomy" id="35708"/>
    <lineage>
        <taxon>Eukaryota</taxon>
        <taxon>Viridiplantae</taxon>
        <taxon>Streptophyta</taxon>
        <taxon>Embryophyta</taxon>
        <taxon>Tracheophyta</taxon>
        <taxon>Spermatophyta</taxon>
        <taxon>Magnoliopsida</taxon>
        <taxon>Liliopsida</taxon>
        <taxon>Poales</taxon>
        <taxon>Poaceae</taxon>
        <taxon>PACMAD clade</taxon>
        <taxon>Arundinoideae</taxon>
        <taxon>Arundineae</taxon>
        <taxon>Arundo</taxon>
    </lineage>
</organism>
<evidence type="ECO:0000256" key="1">
    <source>
        <dbReference type="SAM" id="Phobius"/>
    </source>
</evidence>
<feature type="transmembrane region" description="Helical" evidence="1">
    <location>
        <begin position="12"/>
        <end position="31"/>
    </location>
</feature>
<evidence type="ECO:0000313" key="2">
    <source>
        <dbReference type="EMBL" id="JAE19130.1"/>
    </source>
</evidence>
<dbReference type="EMBL" id="GBRH01178766">
    <property type="protein sequence ID" value="JAE19130.1"/>
    <property type="molecule type" value="Transcribed_RNA"/>
</dbReference>
<accession>A0A0A9G243</accession>
<keyword evidence="1" id="KW-1133">Transmembrane helix</keyword>
<name>A0A0A9G243_ARUDO</name>
<keyword evidence="1" id="KW-0472">Membrane</keyword>
<protein>
    <submittedName>
        <fullName evidence="2">Uncharacterized protein</fullName>
    </submittedName>
</protein>
<keyword evidence="1" id="KW-0812">Transmembrane</keyword>
<proteinExistence type="predicted"/>
<dbReference type="AlphaFoldDB" id="A0A0A9G243"/>
<feature type="transmembrane region" description="Helical" evidence="1">
    <location>
        <begin position="37"/>
        <end position="58"/>
    </location>
</feature>
<reference evidence="2" key="1">
    <citation type="submission" date="2014-09" db="EMBL/GenBank/DDBJ databases">
        <authorList>
            <person name="Magalhaes I.L.F."/>
            <person name="Oliveira U."/>
            <person name="Santos F.R."/>
            <person name="Vidigal T.H.D.A."/>
            <person name="Brescovit A.D."/>
            <person name="Santos A.J."/>
        </authorList>
    </citation>
    <scope>NUCLEOTIDE SEQUENCE</scope>
    <source>
        <tissue evidence="2">Shoot tissue taken approximately 20 cm above the soil surface</tissue>
    </source>
</reference>